<proteinExistence type="predicted"/>
<dbReference type="Proteomes" id="UP000430692">
    <property type="component" value="Unassembled WGS sequence"/>
</dbReference>
<reference evidence="1 2" key="1">
    <citation type="submission" date="2019-12" db="EMBL/GenBank/DDBJ databases">
        <title>Whole-genome analyses of novel actinobacteria.</title>
        <authorList>
            <person name="Sahin N."/>
            <person name="Saygin H."/>
        </authorList>
    </citation>
    <scope>NUCLEOTIDE SEQUENCE [LARGE SCALE GENOMIC DNA]</scope>
    <source>
        <strain evidence="1 2">KC615</strain>
    </source>
</reference>
<keyword evidence="2" id="KW-1185">Reference proteome</keyword>
<evidence type="ECO:0000313" key="2">
    <source>
        <dbReference type="Proteomes" id="UP000430692"/>
    </source>
</evidence>
<dbReference type="EMBL" id="WUUL01000008">
    <property type="protein sequence ID" value="MXQ54518.1"/>
    <property type="molecule type" value="Genomic_DNA"/>
</dbReference>
<dbReference type="AlphaFoldDB" id="A0A6I4VVC1"/>
<dbReference type="RefSeq" id="WP_160801877.1">
    <property type="nucleotide sequence ID" value="NZ_WUUL01000008.1"/>
</dbReference>
<evidence type="ECO:0000313" key="1">
    <source>
        <dbReference type="EMBL" id="MXQ54518.1"/>
    </source>
</evidence>
<name>A0A6I4VVC1_9BACL</name>
<sequence>MSRLQADVLMIKMFLDTLKLTFKVVERNTTNEPPTLKITGKDNLLDEEEKRELERIYTNTLSEIKSSYHTEIKITGWK</sequence>
<comment type="caution">
    <text evidence="1">The sequence shown here is derived from an EMBL/GenBank/DDBJ whole genome shotgun (WGS) entry which is preliminary data.</text>
</comment>
<gene>
    <name evidence="1" type="ORF">GSM42_12495</name>
</gene>
<accession>A0A6I4VVC1</accession>
<protein>
    <submittedName>
        <fullName evidence="1">Uncharacterized protein</fullName>
    </submittedName>
</protein>
<organism evidence="1 2">
    <name type="scientific">Shimazuella alba</name>
    <dbReference type="NCBI Taxonomy" id="2690964"/>
    <lineage>
        <taxon>Bacteria</taxon>
        <taxon>Bacillati</taxon>
        <taxon>Bacillota</taxon>
        <taxon>Bacilli</taxon>
        <taxon>Bacillales</taxon>
        <taxon>Thermoactinomycetaceae</taxon>
        <taxon>Shimazuella</taxon>
    </lineage>
</organism>